<feature type="transmembrane region" description="Helical" evidence="1">
    <location>
        <begin position="113"/>
        <end position="134"/>
    </location>
</feature>
<keyword evidence="1" id="KW-1133">Transmembrane helix</keyword>
<feature type="transmembrane region" description="Helical" evidence="1">
    <location>
        <begin position="80"/>
        <end position="101"/>
    </location>
</feature>
<feature type="transmembrane region" description="Helical" evidence="1">
    <location>
        <begin position="191"/>
        <end position="212"/>
    </location>
</feature>
<proteinExistence type="predicted"/>
<keyword evidence="3" id="KW-1185">Reference proteome</keyword>
<sequence length="222" mass="24618">MNGSDARQKQSFIDDFTHVYPLRIIRSQTVSLLILPNLLLLVLAFADPFIPMWAWLLLIPLAIVDLLGLIVLISPGRMQVFHLLFLGMLGILGSAAFTAAANKLAYATLGMSSPWFGILSGSGYVIVFVLLYSIHIRLLHSGHYSREESGNETREGRKLRKSQGVILACSGAGVLIGSLLIKTFGDYSIKMILIIALLFLIALAYMMLVGNLHKYLLFIRRR</sequence>
<gene>
    <name evidence="2" type="ORF">J34TS1_45830</name>
</gene>
<feature type="transmembrane region" description="Helical" evidence="1">
    <location>
        <begin position="52"/>
        <end position="73"/>
    </location>
</feature>
<reference evidence="2 3" key="1">
    <citation type="submission" date="2021-03" db="EMBL/GenBank/DDBJ databases">
        <title>Antimicrobial resistance genes in bacteria isolated from Japanese honey, and their potential for conferring macrolide and lincosamide resistance in the American foulbrood pathogen Paenibacillus larvae.</title>
        <authorList>
            <person name="Okamoto M."/>
            <person name="Kumagai M."/>
            <person name="Kanamori H."/>
            <person name="Takamatsu D."/>
        </authorList>
    </citation>
    <scope>NUCLEOTIDE SEQUENCE [LARGE SCALE GENOMIC DNA]</scope>
    <source>
        <strain evidence="2 3">J34TS1</strain>
    </source>
</reference>
<comment type="caution">
    <text evidence="2">The sequence shown here is derived from an EMBL/GenBank/DDBJ whole genome shotgun (WGS) entry which is preliminary data.</text>
</comment>
<feature type="transmembrane region" description="Helical" evidence="1">
    <location>
        <begin position="29"/>
        <end position="46"/>
    </location>
</feature>
<dbReference type="Proteomes" id="UP000682811">
    <property type="component" value="Unassembled WGS sequence"/>
</dbReference>
<feature type="transmembrane region" description="Helical" evidence="1">
    <location>
        <begin position="164"/>
        <end position="185"/>
    </location>
</feature>
<keyword evidence="1" id="KW-0812">Transmembrane</keyword>
<protein>
    <submittedName>
        <fullName evidence="2">Uncharacterized protein</fullName>
    </submittedName>
</protein>
<dbReference type="EMBL" id="BORT01000025">
    <property type="protein sequence ID" value="GIO49818.1"/>
    <property type="molecule type" value="Genomic_DNA"/>
</dbReference>
<organism evidence="2 3">
    <name type="scientific">Paenibacillus azoreducens</name>
    <dbReference type="NCBI Taxonomy" id="116718"/>
    <lineage>
        <taxon>Bacteria</taxon>
        <taxon>Bacillati</taxon>
        <taxon>Bacillota</taxon>
        <taxon>Bacilli</taxon>
        <taxon>Bacillales</taxon>
        <taxon>Paenibacillaceae</taxon>
        <taxon>Paenibacillus</taxon>
    </lineage>
</organism>
<evidence type="ECO:0000313" key="2">
    <source>
        <dbReference type="EMBL" id="GIO49818.1"/>
    </source>
</evidence>
<evidence type="ECO:0000313" key="3">
    <source>
        <dbReference type="Proteomes" id="UP000682811"/>
    </source>
</evidence>
<accession>A0A919YI80</accession>
<keyword evidence="1" id="KW-0472">Membrane</keyword>
<name>A0A919YI80_9BACL</name>
<evidence type="ECO:0000256" key="1">
    <source>
        <dbReference type="SAM" id="Phobius"/>
    </source>
</evidence>
<dbReference type="AlphaFoldDB" id="A0A919YI80"/>
<dbReference type="RefSeq" id="WP_212980185.1">
    <property type="nucleotide sequence ID" value="NZ_AP025343.1"/>
</dbReference>